<dbReference type="Gene3D" id="3.40.640.10">
    <property type="entry name" value="Type I PLP-dependent aspartate aminotransferase-like (Major domain)"/>
    <property type="match status" value="1"/>
</dbReference>
<evidence type="ECO:0000313" key="4">
    <source>
        <dbReference type="Proteomes" id="UP000225379"/>
    </source>
</evidence>
<reference evidence="4" key="1">
    <citation type="submission" date="2017-10" db="EMBL/GenBank/DDBJ databases">
        <authorList>
            <person name="Kravchenko I.K."/>
            <person name="Grouzdev D.S."/>
        </authorList>
    </citation>
    <scope>NUCLEOTIDE SEQUENCE [LARGE SCALE GENOMIC DNA]</scope>
    <source>
        <strain evidence="4">B2</strain>
    </source>
</reference>
<dbReference type="AlphaFoldDB" id="A0A2B8B444"/>
<dbReference type="NCBIfam" id="TIGR01976">
    <property type="entry name" value="am_tr_V_VC1184"/>
    <property type="match status" value="1"/>
</dbReference>
<organism evidence="3 4">
    <name type="scientific">Azospirillum palustre</name>
    <dbReference type="NCBI Taxonomy" id="2044885"/>
    <lineage>
        <taxon>Bacteria</taxon>
        <taxon>Pseudomonadati</taxon>
        <taxon>Pseudomonadota</taxon>
        <taxon>Alphaproteobacteria</taxon>
        <taxon>Rhodospirillales</taxon>
        <taxon>Azospirillaceae</taxon>
        <taxon>Azospirillum</taxon>
    </lineage>
</organism>
<dbReference type="InterPro" id="IPR015424">
    <property type="entry name" value="PyrdxlP-dep_Trfase"/>
</dbReference>
<name>A0A2B8B444_9PROT</name>
<dbReference type="InterPro" id="IPR015422">
    <property type="entry name" value="PyrdxlP-dep_Trfase_small"/>
</dbReference>
<dbReference type="InterPro" id="IPR015421">
    <property type="entry name" value="PyrdxlP-dep_Trfase_major"/>
</dbReference>
<keyword evidence="1" id="KW-0663">Pyridoxal phosphate</keyword>
<protein>
    <submittedName>
        <fullName evidence="3">Cysteine desulfurase-like protein</fullName>
    </submittedName>
</protein>
<evidence type="ECO:0000313" key="3">
    <source>
        <dbReference type="EMBL" id="PGH56054.1"/>
    </source>
</evidence>
<dbReference type="Proteomes" id="UP000225379">
    <property type="component" value="Unassembled WGS sequence"/>
</dbReference>
<keyword evidence="4" id="KW-1185">Reference proteome</keyword>
<dbReference type="InterPro" id="IPR000192">
    <property type="entry name" value="Aminotrans_V_dom"/>
</dbReference>
<accession>A0A2B8B444</accession>
<proteinExistence type="predicted"/>
<dbReference type="PANTHER" id="PTHR43586">
    <property type="entry name" value="CYSTEINE DESULFURASE"/>
    <property type="match status" value="1"/>
</dbReference>
<feature type="domain" description="Aminotransferase class V" evidence="2">
    <location>
        <begin position="23"/>
        <end position="402"/>
    </location>
</feature>
<dbReference type="EMBL" id="PDKW01000042">
    <property type="protein sequence ID" value="PGH56054.1"/>
    <property type="molecule type" value="Genomic_DNA"/>
</dbReference>
<evidence type="ECO:0000256" key="1">
    <source>
        <dbReference type="ARBA" id="ARBA00022898"/>
    </source>
</evidence>
<dbReference type="OrthoDB" id="7592443at2"/>
<gene>
    <name evidence="3" type="ORF">CRT60_20925</name>
</gene>
<dbReference type="InterPro" id="IPR011340">
    <property type="entry name" value="Cys_dSase-rel"/>
</dbReference>
<dbReference type="SUPFAM" id="SSF53383">
    <property type="entry name" value="PLP-dependent transferases"/>
    <property type="match status" value="1"/>
</dbReference>
<dbReference type="Gene3D" id="3.90.1150.10">
    <property type="entry name" value="Aspartate Aminotransferase, domain 1"/>
    <property type="match status" value="1"/>
</dbReference>
<dbReference type="Pfam" id="PF00266">
    <property type="entry name" value="Aminotran_5"/>
    <property type="match status" value="1"/>
</dbReference>
<evidence type="ECO:0000259" key="2">
    <source>
        <dbReference type="Pfam" id="PF00266"/>
    </source>
</evidence>
<sequence length="414" mass="45204">MTTSPLDLSFVRAQFPALAGDWIFMDNAGGSQTLTRVADRIRDYLLTSNVQLGASYAVSRKSGARVADAHADIAELIGAARPDEVVMGGSTTALLYTLSAAMAEQIRPGDEIVVTNCDHEANIGPWRKLEEKGAVIRTWAVRPDSLELALDDLEPLLNGRTRLVCVTHASNILGTINPVADIARLVHRHGAKLLVDAVAYAPHRAVDVAGWDVDYYVFSFYKVYGPHFAVLYGKHEHLAALPSLNHYFIDRSVIPYKLQPGNVNYELAVGCTGIVDYLAELGERCGATGPRRARIEAAFDAIAAHEEALAERLLAYLRGRNDVRVIGHAAADRSLRVPTISFVVDGYRSDEVVSAVDQSMIGIRFGDFYAKRLVETLGLAAVNGVIRVSLVHYNTLEEVDRLIDALGSAMPQRR</sequence>
<comment type="caution">
    <text evidence="3">The sequence shown here is derived from an EMBL/GenBank/DDBJ whole genome shotgun (WGS) entry which is preliminary data.</text>
</comment>
<dbReference type="PANTHER" id="PTHR43586:SF21">
    <property type="entry name" value="PYRIDOXAL PHOSPHATE (PLP)-DEPENDENT ASPARTATE AMINOTRANSFERASE SUPERFAMILY"/>
    <property type="match status" value="1"/>
</dbReference>